<accession>A0ABT0WHW8</accession>
<evidence type="ECO:0000313" key="1">
    <source>
        <dbReference type="EMBL" id="MCM2535195.1"/>
    </source>
</evidence>
<evidence type="ECO:0000313" key="2">
    <source>
        <dbReference type="Proteomes" id="UP001523262"/>
    </source>
</evidence>
<dbReference type="EMBL" id="JAMQCR010000002">
    <property type="protein sequence ID" value="MCM2535195.1"/>
    <property type="molecule type" value="Genomic_DNA"/>
</dbReference>
<protein>
    <recommendedName>
        <fullName evidence="3">DUF91 domain-containing protein</fullName>
    </recommendedName>
</protein>
<evidence type="ECO:0008006" key="3">
    <source>
        <dbReference type="Google" id="ProtNLM"/>
    </source>
</evidence>
<keyword evidence="2" id="KW-1185">Reference proteome</keyword>
<reference evidence="1 2" key="1">
    <citation type="submission" date="2022-06" db="EMBL/GenBank/DDBJ databases">
        <authorList>
            <person name="Jeon C.O."/>
        </authorList>
    </citation>
    <scope>NUCLEOTIDE SEQUENCE [LARGE SCALE GENOMIC DNA]</scope>
    <source>
        <strain evidence="1 2">KCTC 13943</strain>
    </source>
</reference>
<dbReference type="InterPro" id="IPR011856">
    <property type="entry name" value="tRNA_endonuc-like_dom_sf"/>
</dbReference>
<comment type="caution">
    <text evidence="1">The sequence shown here is derived from an EMBL/GenBank/DDBJ whole genome shotgun (WGS) entry which is preliminary data.</text>
</comment>
<name>A0ABT0WHW8_9BACI</name>
<sequence length="348" mass="39655">MLIKVKIDESSLNQKKLKKNTYEISKITYKSIGLVENALEEFLQDNIDVLTQEEDYELNIIGKQVRNNSNKRTDLVGIDSNGNVVVIEIKRDEEDMKTRRDNFESQAIRYAASFAKINSVEEIVEKVYANYLVQHENVKDEVAVEIGINNIMNFLEKHGTFHNFNADQRIILIASSFDPSVLSASAWLLTKGLDISCFEIAPQLIEGENGNDYLLEIKKLLPLGSEDDYFSEIITNENKRPTTRKQSNWTRKTFPKLTNIIEVGLVSEGEDIYFKNKETESSATIYSGNDVEFNGKIISLNAWAKQFAPSGKVNAYDYTIVKEKHKTLSEIRAEGYKLFEGMGFDSIE</sequence>
<proteinExistence type="predicted"/>
<gene>
    <name evidence="1" type="ORF">NDK43_26145</name>
</gene>
<dbReference type="Gene3D" id="3.40.1350.10">
    <property type="match status" value="1"/>
</dbReference>
<dbReference type="Proteomes" id="UP001523262">
    <property type="component" value="Unassembled WGS sequence"/>
</dbReference>
<organism evidence="1 2">
    <name type="scientific">Neobacillus pocheonensis</name>
    <dbReference type="NCBI Taxonomy" id="363869"/>
    <lineage>
        <taxon>Bacteria</taxon>
        <taxon>Bacillati</taxon>
        <taxon>Bacillota</taxon>
        <taxon>Bacilli</taxon>
        <taxon>Bacillales</taxon>
        <taxon>Bacillaceae</taxon>
        <taxon>Neobacillus</taxon>
    </lineage>
</organism>